<evidence type="ECO:0000256" key="1">
    <source>
        <dbReference type="ARBA" id="ARBA00001917"/>
    </source>
</evidence>
<dbReference type="Pfam" id="PF01180">
    <property type="entry name" value="DHO_dh"/>
    <property type="match status" value="1"/>
</dbReference>
<protein>
    <recommendedName>
        <fullName evidence="5">Dihydroorotate dehydrogenase B (NAD(+)), catalytic subunit</fullName>
        <ecNumber evidence="4">1.3.1.14</ecNumber>
    </recommendedName>
    <alternativeName>
        <fullName evidence="10">Dihydroorotate oxidase B</fullName>
    </alternativeName>
    <alternativeName>
        <fullName evidence="11">Orotate reductase (NADH)</fullName>
    </alternativeName>
</protein>
<accession>A0A9D2TRG5</accession>
<dbReference type="PROSITE" id="PS00912">
    <property type="entry name" value="DHODEHASE_2"/>
    <property type="match status" value="1"/>
</dbReference>
<evidence type="ECO:0000259" key="13">
    <source>
        <dbReference type="Pfam" id="PF01180"/>
    </source>
</evidence>
<dbReference type="GO" id="GO:0005737">
    <property type="term" value="C:cytoplasm"/>
    <property type="evidence" value="ECO:0007669"/>
    <property type="project" value="InterPro"/>
</dbReference>
<comment type="cofactor">
    <cofactor evidence="1">
        <name>FMN</name>
        <dbReference type="ChEBI" id="CHEBI:58210"/>
    </cofactor>
</comment>
<evidence type="ECO:0000256" key="10">
    <source>
        <dbReference type="ARBA" id="ARBA00029718"/>
    </source>
</evidence>
<name>A0A9D2TRG5_9FIRM</name>
<evidence type="ECO:0000313" key="15">
    <source>
        <dbReference type="Proteomes" id="UP000823922"/>
    </source>
</evidence>
<dbReference type="PANTHER" id="PTHR48109">
    <property type="entry name" value="DIHYDROOROTATE DEHYDROGENASE (QUINONE), MITOCHONDRIAL-RELATED"/>
    <property type="match status" value="1"/>
</dbReference>
<proteinExistence type="predicted"/>
<sequence length="153" mass="16021">ITSAIKKKAAQPVIMKLSPNVTDITEMARAAEAAGADAISLINTLTGMKIDIHRRSFLLANKTGGMSGPAVKPVAVRMVWQCAQAVKIPIIGMGGIMNAEDALEFIMAGATAVAVGCANFINPYATQEIVSGIETFMEKEGVSDIAELIGCVR</sequence>
<dbReference type="SUPFAM" id="SSF51395">
    <property type="entry name" value="FMN-linked oxidoreductases"/>
    <property type="match status" value="1"/>
</dbReference>
<evidence type="ECO:0000313" key="14">
    <source>
        <dbReference type="EMBL" id="HJC87972.1"/>
    </source>
</evidence>
<evidence type="ECO:0000256" key="3">
    <source>
        <dbReference type="ARBA" id="ARBA00004715"/>
    </source>
</evidence>
<keyword evidence="6" id="KW-0285">Flavoprotein</keyword>
<comment type="caution">
    <text evidence="14">The sequence shown here is derived from an EMBL/GenBank/DDBJ whole genome shotgun (WGS) entry which is preliminary data.</text>
</comment>
<feature type="non-terminal residue" evidence="14">
    <location>
        <position position="1"/>
    </location>
</feature>
<dbReference type="GO" id="GO:0006221">
    <property type="term" value="P:pyrimidine nucleotide biosynthetic process"/>
    <property type="evidence" value="ECO:0007669"/>
    <property type="project" value="UniProtKB-KW"/>
</dbReference>
<dbReference type="InterPro" id="IPR050074">
    <property type="entry name" value="DHO_dehydrogenase"/>
</dbReference>
<dbReference type="PANTHER" id="PTHR48109:SF1">
    <property type="entry name" value="DIHYDROOROTATE DEHYDROGENASE (FUMARATE)"/>
    <property type="match status" value="1"/>
</dbReference>
<dbReference type="EMBL" id="DWVS01000203">
    <property type="protein sequence ID" value="HJC87972.1"/>
    <property type="molecule type" value="Genomic_DNA"/>
</dbReference>
<dbReference type="Proteomes" id="UP000823922">
    <property type="component" value="Unassembled WGS sequence"/>
</dbReference>
<evidence type="ECO:0000256" key="5">
    <source>
        <dbReference type="ARBA" id="ARBA00018101"/>
    </source>
</evidence>
<dbReference type="InterPro" id="IPR013785">
    <property type="entry name" value="Aldolase_TIM"/>
</dbReference>
<comment type="pathway">
    <text evidence="3">Pyrimidine metabolism; UMP biosynthesis via de novo pathway; orotate from (S)-dihydroorotate (NAD(+) route): step 1/1.</text>
</comment>
<dbReference type="Gene3D" id="3.20.20.70">
    <property type="entry name" value="Aldolase class I"/>
    <property type="match status" value="1"/>
</dbReference>
<keyword evidence="7" id="KW-0288">FMN</keyword>
<comment type="catalytic activity">
    <reaction evidence="12">
        <text>(S)-dihydroorotate + NAD(+) = orotate + NADH + H(+)</text>
        <dbReference type="Rhea" id="RHEA:13513"/>
        <dbReference type="ChEBI" id="CHEBI:15378"/>
        <dbReference type="ChEBI" id="CHEBI:30839"/>
        <dbReference type="ChEBI" id="CHEBI:30864"/>
        <dbReference type="ChEBI" id="CHEBI:57540"/>
        <dbReference type="ChEBI" id="CHEBI:57945"/>
        <dbReference type="EC" id="1.3.1.14"/>
    </reaction>
</comment>
<evidence type="ECO:0000256" key="7">
    <source>
        <dbReference type="ARBA" id="ARBA00022643"/>
    </source>
</evidence>
<organism evidence="14 15">
    <name type="scientific">Candidatus Eisenbergiella intestinigallinarum</name>
    <dbReference type="NCBI Taxonomy" id="2838549"/>
    <lineage>
        <taxon>Bacteria</taxon>
        <taxon>Bacillati</taxon>
        <taxon>Bacillota</taxon>
        <taxon>Clostridia</taxon>
        <taxon>Lachnospirales</taxon>
        <taxon>Lachnospiraceae</taxon>
        <taxon>Eisenbergiella</taxon>
    </lineage>
</organism>
<feature type="domain" description="Dihydroorotate dehydrogenase catalytic" evidence="13">
    <location>
        <begin position="2"/>
        <end position="137"/>
    </location>
</feature>
<keyword evidence="8" id="KW-0665">Pyrimidine biosynthesis</keyword>
<keyword evidence="9" id="KW-0560">Oxidoreductase</keyword>
<dbReference type="InterPro" id="IPR001295">
    <property type="entry name" value="Dihydroorotate_DH_CS"/>
</dbReference>
<dbReference type="EC" id="1.3.1.14" evidence="4"/>
<comment type="function">
    <text evidence="2">Catalyzes the conversion of dihydroorotate to orotate with NAD(+) as electron acceptor.</text>
</comment>
<evidence type="ECO:0000256" key="9">
    <source>
        <dbReference type="ARBA" id="ARBA00023002"/>
    </source>
</evidence>
<dbReference type="GO" id="GO:0006207">
    <property type="term" value="P:'de novo' pyrimidine nucleobase biosynthetic process"/>
    <property type="evidence" value="ECO:0007669"/>
    <property type="project" value="InterPro"/>
</dbReference>
<evidence type="ECO:0000256" key="2">
    <source>
        <dbReference type="ARBA" id="ARBA00003616"/>
    </source>
</evidence>
<evidence type="ECO:0000256" key="12">
    <source>
        <dbReference type="ARBA" id="ARBA00048996"/>
    </source>
</evidence>
<evidence type="ECO:0000256" key="11">
    <source>
        <dbReference type="ARBA" id="ARBA00032046"/>
    </source>
</evidence>
<evidence type="ECO:0000256" key="4">
    <source>
        <dbReference type="ARBA" id="ARBA00012061"/>
    </source>
</evidence>
<evidence type="ECO:0000256" key="8">
    <source>
        <dbReference type="ARBA" id="ARBA00022975"/>
    </source>
</evidence>
<reference evidence="14" key="2">
    <citation type="submission" date="2021-04" db="EMBL/GenBank/DDBJ databases">
        <authorList>
            <person name="Gilroy R."/>
        </authorList>
    </citation>
    <scope>NUCLEOTIDE SEQUENCE</scope>
    <source>
        <strain evidence="14">ChiBcec1-1630</strain>
    </source>
</reference>
<evidence type="ECO:0000256" key="6">
    <source>
        <dbReference type="ARBA" id="ARBA00022630"/>
    </source>
</evidence>
<reference evidence="14" key="1">
    <citation type="journal article" date="2021" name="PeerJ">
        <title>Extensive microbial diversity within the chicken gut microbiome revealed by metagenomics and culture.</title>
        <authorList>
            <person name="Gilroy R."/>
            <person name="Ravi A."/>
            <person name="Getino M."/>
            <person name="Pursley I."/>
            <person name="Horton D.L."/>
            <person name="Alikhan N.F."/>
            <person name="Baker D."/>
            <person name="Gharbi K."/>
            <person name="Hall N."/>
            <person name="Watson M."/>
            <person name="Adriaenssens E.M."/>
            <person name="Foster-Nyarko E."/>
            <person name="Jarju S."/>
            <person name="Secka A."/>
            <person name="Antonio M."/>
            <person name="Oren A."/>
            <person name="Chaudhuri R.R."/>
            <person name="La Ragione R."/>
            <person name="Hildebrand F."/>
            <person name="Pallen M.J."/>
        </authorList>
    </citation>
    <scope>NUCLEOTIDE SEQUENCE</scope>
    <source>
        <strain evidence="14">ChiBcec1-1630</strain>
    </source>
</reference>
<dbReference type="AlphaFoldDB" id="A0A9D2TRG5"/>
<dbReference type="InterPro" id="IPR005720">
    <property type="entry name" value="Dihydroorotate_DH_cat"/>
</dbReference>
<dbReference type="GO" id="GO:0004589">
    <property type="term" value="F:dihydroorotate dehydrogenase (NAD+) activity"/>
    <property type="evidence" value="ECO:0007669"/>
    <property type="project" value="UniProtKB-EC"/>
</dbReference>
<gene>
    <name evidence="14" type="ORF">H9926_08165</name>
</gene>